<evidence type="ECO:0000256" key="5">
    <source>
        <dbReference type="ARBA" id="ARBA00023242"/>
    </source>
</evidence>
<evidence type="ECO:0000259" key="7">
    <source>
        <dbReference type="PROSITE" id="PS50048"/>
    </source>
</evidence>
<protein>
    <recommendedName>
        <fullName evidence="7">Zn(2)-C6 fungal-type domain-containing protein</fullName>
    </recommendedName>
</protein>
<evidence type="ECO:0000256" key="3">
    <source>
        <dbReference type="ARBA" id="ARBA00023125"/>
    </source>
</evidence>
<dbReference type="PROSITE" id="PS50048">
    <property type="entry name" value="ZN2_CY6_FUNGAL_2"/>
    <property type="match status" value="1"/>
</dbReference>
<keyword evidence="4" id="KW-0804">Transcription</keyword>
<accession>A0A9X0C0N0</accession>
<keyword evidence="3" id="KW-0238">DNA-binding</keyword>
<dbReference type="RefSeq" id="XP_056793891.1">
    <property type="nucleotide sequence ID" value="XM_056931860.1"/>
</dbReference>
<keyword evidence="9" id="KW-1185">Reference proteome</keyword>
<dbReference type="InterPro" id="IPR007219">
    <property type="entry name" value="XnlR_reg_dom"/>
</dbReference>
<dbReference type="Gene3D" id="4.10.240.10">
    <property type="entry name" value="Zn(2)-C6 fungal-type DNA-binding domain"/>
    <property type="match status" value="1"/>
</dbReference>
<dbReference type="GO" id="GO:0003677">
    <property type="term" value="F:DNA binding"/>
    <property type="evidence" value="ECO:0007669"/>
    <property type="project" value="UniProtKB-KW"/>
</dbReference>
<dbReference type="GO" id="GO:0006351">
    <property type="term" value="P:DNA-templated transcription"/>
    <property type="evidence" value="ECO:0007669"/>
    <property type="project" value="InterPro"/>
</dbReference>
<dbReference type="GeneID" id="81622109"/>
<dbReference type="Proteomes" id="UP001148312">
    <property type="component" value="Unassembled WGS sequence"/>
</dbReference>
<keyword evidence="5" id="KW-0539">Nucleus</keyword>
<organism evidence="8 9">
    <name type="scientific">Penicillium diatomitis</name>
    <dbReference type="NCBI Taxonomy" id="2819901"/>
    <lineage>
        <taxon>Eukaryota</taxon>
        <taxon>Fungi</taxon>
        <taxon>Dikarya</taxon>
        <taxon>Ascomycota</taxon>
        <taxon>Pezizomycotina</taxon>
        <taxon>Eurotiomycetes</taxon>
        <taxon>Eurotiomycetidae</taxon>
        <taxon>Eurotiales</taxon>
        <taxon>Aspergillaceae</taxon>
        <taxon>Penicillium</taxon>
    </lineage>
</organism>
<comment type="caution">
    <text evidence="8">The sequence shown here is derived from an EMBL/GenBank/DDBJ whole genome shotgun (WGS) entry which is preliminary data.</text>
</comment>
<feature type="domain" description="Zn(2)-C6 fungal-type" evidence="7">
    <location>
        <begin position="12"/>
        <end position="41"/>
    </location>
</feature>
<dbReference type="CDD" id="cd12148">
    <property type="entry name" value="fungal_TF_MHR"/>
    <property type="match status" value="1"/>
</dbReference>
<keyword evidence="1" id="KW-0479">Metal-binding</keyword>
<reference evidence="8" key="1">
    <citation type="submission" date="2022-12" db="EMBL/GenBank/DDBJ databases">
        <authorList>
            <person name="Petersen C."/>
        </authorList>
    </citation>
    <scope>NUCLEOTIDE SEQUENCE</scope>
    <source>
        <strain evidence="8">IBT 30728</strain>
    </source>
</reference>
<dbReference type="CDD" id="cd00067">
    <property type="entry name" value="GAL4"/>
    <property type="match status" value="1"/>
</dbReference>
<evidence type="ECO:0000256" key="2">
    <source>
        <dbReference type="ARBA" id="ARBA00023015"/>
    </source>
</evidence>
<evidence type="ECO:0000313" key="9">
    <source>
        <dbReference type="Proteomes" id="UP001148312"/>
    </source>
</evidence>
<dbReference type="PANTHER" id="PTHR31668:SF28">
    <property type="entry name" value="ZN(II)2CYS6 TRANSCRIPTION FACTOR (EUROFUNG)"/>
    <property type="match status" value="1"/>
</dbReference>
<sequence>MPQSTRKISKWACDACKLRKVKCSSETPCQGCISAGIPCTFNKRPLARGPRSLRAKTIHRINASQQQHELRREENTYTESSNVDEDPTNHPTSGRISSTPSPSHTEIPSSTTSDPPASTPERHTSNEPCRVSTSSLVLQLCVYRLRLFPVWPIVDVEEIMGYLHRDPDNTDAYALANALGAATIAQLKLDSPETGNMALAASMEAECQSAIELLRRRQRSEELTTNSIRVSFFLHVYHENSAPGGTRSLLYLREAISMAQIMGLHREASYSSLTSREQRMRQRIMSLLFVTERGVAMLHKLPVILQFNSRFANLDECDDETHVLPAFKKLVTLFALIDQSGVFDSLHNSDEVQAGDSLYNINRSTFSSLQSQLREAAFQLRETNDIQMADIWVTTQWMQAMLWRASMSRRFASLDLPQQQISNLSHPIQIAKDFLEAISRLPSSALEAHGPAMEYKIFEIAKAVTDSVATGLNDPMISIELSRDVLHRLQNKLASFRGGNKNLLSLLHARISAALLDSNQRPYNGSMSYEGFPTSFYRQGRALLQSDPRNQSMAFGGPLGDTGNWTIGTTQKISIASTDNVPPFQCLPGDFDLAEALQAPNQNTILSNALADLDTTRAMELLFANSAMWDSVETWDFQMPDREVAECI</sequence>
<dbReference type="SMART" id="SM00066">
    <property type="entry name" value="GAL4"/>
    <property type="match status" value="1"/>
</dbReference>
<keyword evidence="2" id="KW-0805">Transcription regulation</keyword>
<evidence type="ECO:0000256" key="6">
    <source>
        <dbReference type="SAM" id="MobiDB-lite"/>
    </source>
</evidence>
<proteinExistence type="predicted"/>
<dbReference type="GO" id="GO:0008270">
    <property type="term" value="F:zinc ion binding"/>
    <property type="evidence" value="ECO:0007669"/>
    <property type="project" value="InterPro"/>
</dbReference>
<dbReference type="PANTHER" id="PTHR31668">
    <property type="entry name" value="GLUCOSE TRANSPORT TRANSCRIPTION REGULATOR RGT1-RELATED-RELATED"/>
    <property type="match status" value="1"/>
</dbReference>
<evidence type="ECO:0000313" key="8">
    <source>
        <dbReference type="EMBL" id="KAJ5493511.1"/>
    </source>
</evidence>
<gene>
    <name evidence="8" type="ORF">N7539_002257</name>
</gene>
<feature type="compositionally biased region" description="Polar residues" evidence="6">
    <location>
        <begin position="89"/>
        <end position="107"/>
    </location>
</feature>
<name>A0A9X0C0N0_9EURO</name>
<dbReference type="AlphaFoldDB" id="A0A9X0C0N0"/>
<dbReference type="InterPro" id="IPR036864">
    <property type="entry name" value="Zn2-C6_fun-type_DNA-bd_sf"/>
</dbReference>
<evidence type="ECO:0000256" key="1">
    <source>
        <dbReference type="ARBA" id="ARBA00022723"/>
    </source>
</evidence>
<dbReference type="Pfam" id="PF04082">
    <property type="entry name" value="Fungal_trans"/>
    <property type="match status" value="1"/>
</dbReference>
<feature type="region of interest" description="Disordered" evidence="6">
    <location>
        <begin position="62"/>
        <end position="129"/>
    </location>
</feature>
<evidence type="ECO:0000256" key="4">
    <source>
        <dbReference type="ARBA" id="ARBA00023163"/>
    </source>
</evidence>
<dbReference type="PROSITE" id="PS00463">
    <property type="entry name" value="ZN2_CY6_FUNGAL_1"/>
    <property type="match status" value="1"/>
</dbReference>
<dbReference type="SUPFAM" id="SSF57701">
    <property type="entry name" value="Zn2/Cys6 DNA-binding domain"/>
    <property type="match status" value="1"/>
</dbReference>
<dbReference type="InterPro" id="IPR001138">
    <property type="entry name" value="Zn2Cys6_DnaBD"/>
</dbReference>
<dbReference type="InterPro" id="IPR050797">
    <property type="entry name" value="Carb_Metab_Trans_Reg"/>
</dbReference>
<dbReference type="Pfam" id="PF00172">
    <property type="entry name" value="Zn_clus"/>
    <property type="match status" value="1"/>
</dbReference>
<dbReference type="EMBL" id="JAPWDQ010000002">
    <property type="protein sequence ID" value="KAJ5493511.1"/>
    <property type="molecule type" value="Genomic_DNA"/>
</dbReference>
<reference evidence="8" key="2">
    <citation type="journal article" date="2023" name="IMA Fungus">
        <title>Comparative genomic study of the Penicillium genus elucidates a diverse pangenome and 15 lateral gene transfer events.</title>
        <authorList>
            <person name="Petersen C."/>
            <person name="Sorensen T."/>
            <person name="Nielsen M.R."/>
            <person name="Sondergaard T.E."/>
            <person name="Sorensen J.L."/>
            <person name="Fitzpatrick D.A."/>
            <person name="Frisvad J.C."/>
            <person name="Nielsen K.L."/>
        </authorList>
    </citation>
    <scope>NUCLEOTIDE SEQUENCE</scope>
    <source>
        <strain evidence="8">IBT 30728</strain>
    </source>
</reference>
<dbReference type="GO" id="GO:0000981">
    <property type="term" value="F:DNA-binding transcription factor activity, RNA polymerase II-specific"/>
    <property type="evidence" value="ECO:0007669"/>
    <property type="project" value="InterPro"/>
</dbReference>